<comment type="caution">
    <text evidence="6">The sequence shown here is derived from an EMBL/GenBank/DDBJ whole genome shotgun (WGS) entry which is preliminary data.</text>
</comment>
<dbReference type="Gene3D" id="2.40.100.10">
    <property type="entry name" value="Cyclophilin-like"/>
    <property type="match status" value="1"/>
</dbReference>
<evidence type="ECO:0000256" key="2">
    <source>
        <dbReference type="ARBA" id="ARBA00023110"/>
    </source>
</evidence>
<dbReference type="EC" id="5.2.1.8" evidence="1"/>
<evidence type="ECO:0000313" key="7">
    <source>
        <dbReference type="Proteomes" id="UP000024547"/>
    </source>
</evidence>
<dbReference type="InterPro" id="IPR002130">
    <property type="entry name" value="Cyclophilin-type_PPIase_dom"/>
</dbReference>
<gene>
    <name evidence="5" type="ORF">DCG65_12935</name>
    <name evidence="6" type="ORF">HY36_01695</name>
</gene>
<feature type="domain" description="PPIase cyclophilin-type" evidence="4">
    <location>
        <begin position="42"/>
        <end position="208"/>
    </location>
</feature>
<dbReference type="AlphaFoldDB" id="A0A059EB28"/>
<proteinExistence type="predicted"/>
<evidence type="ECO:0000313" key="6">
    <source>
        <dbReference type="EMBL" id="KCZ65119.1"/>
    </source>
</evidence>
<dbReference type="EMBL" id="AWFH01000001">
    <property type="protein sequence ID" value="KCZ65119.1"/>
    <property type="molecule type" value="Genomic_DNA"/>
</dbReference>
<organism evidence="6 7">
    <name type="scientific">Hyphomonas atlantica</name>
    <dbReference type="NCBI Taxonomy" id="1280948"/>
    <lineage>
        <taxon>Bacteria</taxon>
        <taxon>Pseudomonadati</taxon>
        <taxon>Pseudomonadota</taxon>
        <taxon>Alphaproteobacteria</taxon>
        <taxon>Hyphomonadales</taxon>
        <taxon>Hyphomonadaceae</taxon>
        <taxon>Hyphomonas</taxon>
    </lineage>
</organism>
<keyword evidence="3 5" id="KW-0413">Isomerase</keyword>
<keyword evidence="2" id="KW-0697">Rotamase</keyword>
<dbReference type="PANTHER" id="PTHR45625:SF4">
    <property type="entry name" value="PEPTIDYLPROLYL ISOMERASE DOMAIN AND WD REPEAT-CONTAINING PROTEIN 1"/>
    <property type="match status" value="1"/>
</dbReference>
<dbReference type="Proteomes" id="UP000024547">
    <property type="component" value="Unassembled WGS sequence"/>
</dbReference>
<reference evidence="5 8" key="2">
    <citation type="journal article" date="2018" name="Nat. Biotechnol.">
        <title>A standardized bacterial taxonomy based on genome phylogeny substantially revises the tree of life.</title>
        <authorList>
            <person name="Parks D.H."/>
            <person name="Chuvochina M."/>
            <person name="Waite D.W."/>
            <person name="Rinke C."/>
            <person name="Skarshewski A."/>
            <person name="Chaumeil P.A."/>
            <person name="Hugenholtz P."/>
        </authorList>
    </citation>
    <scope>NUCLEOTIDE SEQUENCE [LARGE SCALE GENOMIC DNA]</scope>
    <source>
        <strain evidence="5">UBA8557</strain>
    </source>
</reference>
<dbReference type="InterPro" id="IPR029000">
    <property type="entry name" value="Cyclophilin-like_dom_sf"/>
</dbReference>
<evidence type="ECO:0000313" key="8">
    <source>
        <dbReference type="Proteomes" id="UP000259173"/>
    </source>
</evidence>
<reference evidence="6 7" key="1">
    <citation type="journal article" date="2014" name="Antonie Van Leeuwenhoek">
        <title>Hyphomonas beringensis sp. nov. and Hyphomonas chukchiensis sp. nov., isolated from surface seawater of the Bering Sea and Chukchi Sea.</title>
        <authorList>
            <person name="Li C."/>
            <person name="Lai Q."/>
            <person name="Li G."/>
            <person name="Dong C."/>
            <person name="Wang J."/>
            <person name="Liao Y."/>
            <person name="Shao Z."/>
        </authorList>
    </citation>
    <scope>NUCLEOTIDE SEQUENCE [LARGE SCALE GENOMIC DNA]</scope>
    <source>
        <strain evidence="6 7">22II1-22F38</strain>
    </source>
</reference>
<name>A0A059EB28_9PROT</name>
<accession>A0A059EB28</accession>
<dbReference type="eggNOG" id="COG0652">
    <property type="taxonomic scope" value="Bacteria"/>
</dbReference>
<dbReference type="Proteomes" id="UP000259173">
    <property type="component" value="Unassembled WGS sequence"/>
</dbReference>
<sequence length="306" mass="33259">MAAAAALMVTTACESIPVSSPQGTASPAPQTSHDAPWREVEAENLVILKTLTGEAVIELAANAAPAHAAQFREAVRANLYNDEFFYRVIDGHVAQAGLEFEHRLGGWAELSLEAERPIEIDGFVPLGNPDLFAEATGHRDGFAVGREGGQEWLLHCPGALGMARDTAPDSGATELYIAIGQRRYLDRNYTLFGRVIAGMDHINRLDRVDPTPEDALAAFLDPETSEEALARRAERLAANRILSVGVAADMPADIRPRWEVMATHSAEWEILKDSKRDYGAVDAFVVTPPKRLDICTLPVPARQISD</sequence>
<dbReference type="InterPro" id="IPR044666">
    <property type="entry name" value="Cyclophilin_A-like"/>
</dbReference>
<protein>
    <recommendedName>
        <fullName evidence="1">peptidylprolyl isomerase</fullName>
        <ecNumber evidence="1">5.2.1.8</ecNumber>
    </recommendedName>
</protein>
<dbReference type="Pfam" id="PF00160">
    <property type="entry name" value="Pro_isomerase"/>
    <property type="match status" value="1"/>
</dbReference>
<dbReference type="PATRIC" id="fig|1280948.3.peg.332"/>
<evidence type="ECO:0000256" key="3">
    <source>
        <dbReference type="ARBA" id="ARBA00023235"/>
    </source>
</evidence>
<evidence type="ECO:0000256" key="1">
    <source>
        <dbReference type="ARBA" id="ARBA00013194"/>
    </source>
</evidence>
<evidence type="ECO:0000259" key="4">
    <source>
        <dbReference type="PROSITE" id="PS50072"/>
    </source>
</evidence>
<keyword evidence="7" id="KW-1185">Reference proteome</keyword>
<dbReference type="SUPFAM" id="SSF50891">
    <property type="entry name" value="Cyclophilin-like"/>
    <property type="match status" value="1"/>
</dbReference>
<dbReference type="PROSITE" id="PS50072">
    <property type="entry name" value="CSA_PPIASE_2"/>
    <property type="match status" value="1"/>
</dbReference>
<dbReference type="EMBL" id="DMBR01000390">
    <property type="protein sequence ID" value="HAE95456.1"/>
    <property type="molecule type" value="Genomic_DNA"/>
</dbReference>
<dbReference type="STRING" id="1280948.HY36_01695"/>
<evidence type="ECO:0000313" key="5">
    <source>
        <dbReference type="EMBL" id="HAE95456.1"/>
    </source>
</evidence>
<dbReference type="GO" id="GO:0003755">
    <property type="term" value="F:peptidyl-prolyl cis-trans isomerase activity"/>
    <property type="evidence" value="ECO:0007669"/>
    <property type="project" value="UniProtKB-KW"/>
</dbReference>
<dbReference type="PANTHER" id="PTHR45625">
    <property type="entry name" value="PEPTIDYL-PROLYL CIS-TRANS ISOMERASE-RELATED"/>
    <property type="match status" value="1"/>
</dbReference>